<feature type="domain" description="Importin-7/11-like TPR repeats" evidence="1">
    <location>
        <begin position="115"/>
        <end position="166"/>
    </location>
</feature>
<dbReference type="Proteomes" id="UP000314294">
    <property type="component" value="Unassembled WGS sequence"/>
</dbReference>
<evidence type="ECO:0000313" key="3">
    <source>
        <dbReference type="Proteomes" id="UP000314294"/>
    </source>
</evidence>
<keyword evidence="3" id="KW-1185">Reference proteome</keyword>
<protein>
    <submittedName>
        <fullName evidence="2">Importin-11</fullName>
    </submittedName>
</protein>
<dbReference type="AlphaFoldDB" id="A0A4Z2HGX5"/>
<evidence type="ECO:0000313" key="2">
    <source>
        <dbReference type="EMBL" id="TNN64505.1"/>
    </source>
</evidence>
<accession>A0A4Z2HGX5</accession>
<name>A0A4Z2HGX5_9TELE</name>
<dbReference type="EMBL" id="SRLO01000251">
    <property type="protein sequence ID" value="TNN64505.1"/>
    <property type="molecule type" value="Genomic_DNA"/>
</dbReference>
<gene>
    <name evidence="2" type="primary">Ipo11</name>
    <name evidence="2" type="ORF">EYF80_025253</name>
</gene>
<reference evidence="2 3" key="1">
    <citation type="submission" date="2019-03" db="EMBL/GenBank/DDBJ databases">
        <title>First draft genome of Liparis tanakae, snailfish: a comprehensive survey of snailfish specific genes.</title>
        <authorList>
            <person name="Kim W."/>
            <person name="Song I."/>
            <person name="Jeong J.-H."/>
            <person name="Kim D."/>
            <person name="Kim S."/>
            <person name="Ryu S."/>
            <person name="Song J.Y."/>
            <person name="Lee S.K."/>
        </authorList>
    </citation>
    <scope>NUCLEOTIDE SEQUENCE [LARGE SCALE GENOMIC DNA]</scope>
    <source>
        <tissue evidence="2">Muscle</tissue>
    </source>
</reference>
<evidence type="ECO:0000259" key="1">
    <source>
        <dbReference type="Pfam" id="PF25758"/>
    </source>
</evidence>
<proteinExistence type="predicted"/>
<dbReference type="Pfam" id="PF25758">
    <property type="entry name" value="TPR_IPO11"/>
    <property type="match status" value="1"/>
</dbReference>
<comment type="caution">
    <text evidence="2">The sequence shown here is derived from an EMBL/GenBank/DDBJ whole genome shotgun (WGS) entry which is preliminary data.</text>
</comment>
<dbReference type="OrthoDB" id="361693at2759"/>
<sequence length="169" mass="18881">MLNLMQGILIEAIGGVVSRVLCCSVKPSDRGKVWREVTEGRQSKQPLWYSVRLKDPQHSRGGAAGAEQPASCMGWEEEEEEEKLESARLNFSFEGTLDVLGEKWLCGPLLRHGVHLALEDPVHSVSLQQFVYEKLKAQQAVMGDQGFGVLMETVDTELVRQLQEFLKGL</sequence>
<dbReference type="InterPro" id="IPR058669">
    <property type="entry name" value="TPR_IPO7/11-like"/>
</dbReference>
<organism evidence="2 3">
    <name type="scientific">Liparis tanakae</name>
    <name type="common">Tanaka's snailfish</name>
    <dbReference type="NCBI Taxonomy" id="230148"/>
    <lineage>
        <taxon>Eukaryota</taxon>
        <taxon>Metazoa</taxon>
        <taxon>Chordata</taxon>
        <taxon>Craniata</taxon>
        <taxon>Vertebrata</taxon>
        <taxon>Euteleostomi</taxon>
        <taxon>Actinopterygii</taxon>
        <taxon>Neopterygii</taxon>
        <taxon>Teleostei</taxon>
        <taxon>Neoteleostei</taxon>
        <taxon>Acanthomorphata</taxon>
        <taxon>Eupercaria</taxon>
        <taxon>Perciformes</taxon>
        <taxon>Cottioidei</taxon>
        <taxon>Cottales</taxon>
        <taxon>Liparidae</taxon>
        <taxon>Liparis</taxon>
    </lineage>
</organism>